<dbReference type="AlphaFoldDB" id="I3TCT5"/>
<dbReference type="eggNOG" id="arCOG04344">
    <property type="taxonomic scope" value="Archaea"/>
</dbReference>
<dbReference type="HOGENOM" id="CLU_2079303_0_0_2"/>
<dbReference type="KEGG" id="thg:TCELL_0148"/>
<feature type="transmembrane region" description="Helical" evidence="1">
    <location>
        <begin position="70"/>
        <end position="92"/>
    </location>
</feature>
<evidence type="ECO:0008006" key="4">
    <source>
        <dbReference type="Google" id="ProtNLM"/>
    </source>
</evidence>
<feature type="transmembrane region" description="Helical" evidence="1">
    <location>
        <begin position="40"/>
        <end position="64"/>
    </location>
</feature>
<name>I3TCT5_THEC1</name>
<evidence type="ECO:0000313" key="2">
    <source>
        <dbReference type="EMBL" id="AFK50573.1"/>
    </source>
</evidence>
<dbReference type="GeneID" id="13012427"/>
<accession>I3TCT5</accession>
<gene>
    <name evidence="2" type="ordered locus">TCELL_0148</name>
</gene>
<keyword evidence="3" id="KW-1185">Reference proteome</keyword>
<reference evidence="2 3" key="1">
    <citation type="journal article" date="2012" name="J. Bacteriol.">
        <title>Complete genome sequence of the hyperthermophilic cellulolytic Crenarchaeon 'Thermogladius cellulolyticus' 1633.</title>
        <authorList>
            <person name="Mardanov A.V."/>
            <person name="Kochetkova T.V."/>
            <person name="Beletsky A.V."/>
            <person name="Bonch-Osmolovskaya E.A."/>
            <person name="Ravin N.V."/>
            <person name="Skryabin K.G."/>
        </authorList>
    </citation>
    <scope>NUCLEOTIDE SEQUENCE [LARGE SCALE GENOMIC DNA]</scope>
    <source>
        <strain evidence="3">DSM 22663 / VKM B-2946 / 1633</strain>
    </source>
</reference>
<dbReference type="EMBL" id="CP003531">
    <property type="protein sequence ID" value="AFK50573.1"/>
    <property type="molecule type" value="Genomic_DNA"/>
</dbReference>
<dbReference type="RefSeq" id="WP_014736824.1">
    <property type="nucleotide sequence ID" value="NC_017954.1"/>
</dbReference>
<protein>
    <recommendedName>
        <fullName evidence="4">DUF4870 domain-containing protein</fullName>
    </recommendedName>
</protein>
<dbReference type="InParanoid" id="I3TCT5"/>
<evidence type="ECO:0000256" key="1">
    <source>
        <dbReference type="SAM" id="Phobius"/>
    </source>
</evidence>
<dbReference type="STRING" id="1184251.TCELL_0148"/>
<proteinExistence type="predicted"/>
<dbReference type="Proteomes" id="UP000005270">
    <property type="component" value="Chromosome"/>
</dbReference>
<keyword evidence="1" id="KW-0472">Membrane</keyword>
<sequence length="116" mass="13159">MSLQEEEKIWGLIAWLIPIVGPVLALVLKPNLKYVKHWSFLSIGLFILVIAGYVVLWIVDLFLILVHLGILANVLSALFWLLVVVLWIIGIVKAAQGEYWRPVLVYDIAQRIGLTE</sequence>
<organism evidence="2 3">
    <name type="scientific">Thermogladius calderae (strain DSM 22663 / VKM B-2946 / 1633)</name>
    <dbReference type="NCBI Taxonomy" id="1184251"/>
    <lineage>
        <taxon>Archaea</taxon>
        <taxon>Thermoproteota</taxon>
        <taxon>Thermoprotei</taxon>
        <taxon>Desulfurococcales</taxon>
        <taxon>Desulfurococcaceae</taxon>
        <taxon>Thermogladius</taxon>
    </lineage>
</organism>
<dbReference type="OrthoDB" id="29009at2157"/>
<keyword evidence="1" id="KW-1133">Transmembrane helix</keyword>
<keyword evidence="1" id="KW-0812">Transmembrane</keyword>
<evidence type="ECO:0000313" key="3">
    <source>
        <dbReference type="Proteomes" id="UP000005270"/>
    </source>
</evidence>
<feature type="transmembrane region" description="Helical" evidence="1">
    <location>
        <begin position="12"/>
        <end position="28"/>
    </location>
</feature>